<name>A0A6J4H6I4_9ACTN</name>
<feature type="compositionally biased region" description="Basic and acidic residues" evidence="1">
    <location>
        <begin position="100"/>
        <end position="111"/>
    </location>
</feature>
<dbReference type="EMBL" id="CADCTN010000011">
    <property type="protein sequence ID" value="CAA9214033.1"/>
    <property type="molecule type" value="Genomic_DNA"/>
</dbReference>
<feature type="compositionally biased region" description="Low complexity" evidence="1">
    <location>
        <begin position="112"/>
        <end position="121"/>
    </location>
</feature>
<feature type="compositionally biased region" description="Basic residues" evidence="1">
    <location>
        <begin position="144"/>
        <end position="158"/>
    </location>
</feature>
<feature type="compositionally biased region" description="Basic and acidic residues" evidence="1">
    <location>
        <begin position="177"/>
        <end position="191"/>
    </location>
</feature>
<proteinExistence type="predicted"/>
<feature type="compositionally biased region" description="Basic residues" evidence="1">
    <location>
        <begin position="35"/>
        <end position="51"/>
    </location>
</feature>
<accession>A0A6J4H6I4</accession>
<feature type="non-terminal residue" evidence="2">
    <location>
        <position position="256"/>
    </location>
</feature>
<feature type="region of interest" description="Disordered" evidence="1">
    <location>
        <begin position="1"/>
        <end position="256"/>
    </location>
</feature>
<feature type="compositionally biased region" description="Basic residues" evidence="1">
    <location>
        <begin position="11"/>
        <end position="24"/>
    </location>
</feature>
<evidence type="ECO:0000313" key="2">
    <source>
        <dbReference type="EMBL" id="CAA9214033.1"/>
    </source>
</evidence>
<feature type="non-terminal residue" evidence="2">
    <location>
        <position position="1"/>
    </location>
</feature>
<feature type="compositionally biased region" description="Basic residues" evidence="1">
    <location>
        <begin position="81"/>
        <end position="92"/>
    </location>
</feature>
<dbReference type="AlphaFoldDB" id="A0A6J4H6I4"/>
<protein>
    <submittedName>
        <fullName evidence="2">Uncharacterized UPF0721 integral membrane protein</fullName>
    </submittedName>
</protein>
<feature type="compositionally biased region" description="Low complexity" evidence="1">
    <location>
        <begin position="64"/>
        <end position="76"/>
    </location>
</feature>
<feature type="compositionally biased region" description="Basic residues" evidence="1">
    <location>
        <begin position="235"/>
        <end position="256"/>
    </location>
</feature>
<feature type="compositionally biased region" description="Low complexity" evidence="1">
    <location>
        <begin position="1"/>
        <end position="10"/>
    </location>
</feature>
<organism evidence="2">
    <name type="scientific">uncultured Blastococcus sp</name>
    <dbReference type="NCBI Taxonomy" id="217144"/>
    <lineage>
        <taxon>Bacteria</taxon>
        <taxon>Bacillati</taxon>
        <taxon>Actinomycetota</taxon>
        <taxon>Actinomycetes</taxon>
        <taxon>Geodermatophilales</taxon>
        <taxon>Geodermatophilaceae</taxon>
        <taxon>Blastococcus</taxon>
        <taxon>environmental samples</taxon>
    </lineage>
</organism>
<gene>
    <name evidence="2" type="ORF">AVDCRST_MAG52-255</name>
</gene>
<reference evidence="2" key="1">
    <citation type="submission" date="2020-02" db="EMBL/GenBank/DDBJ databases">
        <authorList>
            <person name="Meier V. D."/>
        </authorList>
    </citation>
    <scope>NUCLEOTIDE SEQUENCE</scope>
    <source>
        <strain evidence="2">AVDCRST_MAG52</strain>
    </source>
</reference>
<sequence length="256" mass="29018">ERLAVRLPRPGGHRRRTHRQHRRTGVADQLSGPAGRRHPPGHRQRHQHRRPGAQQRRLGERVPARAAGPGTAAAPADGRRRAGRRGRRRPPPRHAGGGVRADRPVPDRRCLAGDPRAAAAPRTRDRGSEGAPRAPRSLVAGDRHVHHRHLRRLLRRGRGRPDAGDVPARHRRGPAPRQRDEERRPRCGERDRRRRLHRLRLDRVVRGAPVGPRTPRRRPDRSGRGAPGTSGRAAPGHRRRRPRARRPPRHPGLRRL</sequence>
<evidence type="ECO:0000256" key="1">
    <source>
        <dbReference type="SAM" id="MobiDB-lite"/>
    </source>
</evidence>